<evidence type="ECO:0000256" key="2">
    <source>
        <dbReference type="ARBA" id="ARBA00022692"/>
    </source>
</evidence>
<sequence>MATPPPNTTASVKSKAKSYQDFVAKLASRERRFVPLSVFLSSASTSESKIYIVEFCKDDQPKIRNLEERALETELEKDIDRQLYIVENGSSTTMKLLGAYCNVDPQLFVDYLDMVQPTISTPKRSNIDLQKLEPLPWYRLGDVENHLPPLRSAQQVSNHVHIRFIGPREYWPENGHVSSQPVQLPERLESDGQQNNPGRIAGAYHPIHAEEQKLWPVAMARHSAGAWFNNGAEWRKGIILLDAPFDIDHAKLSTKVKRQNSTYRSFIPQPVPKGPFTPDIDSRESYTTSLLHCLAQNADLRHERPHPICALQDLYRIVASEWIAVNTYLERDLNAIEWRLEGKTPSVATLDFFLSQLFIMRRRTRKYETLVDDHLQTNLPSSWLSPGSNQQTSSTAISTKVLRSIESDLAQVQVLIHRNNDRITQTVSLITSLMAVIEGKRARTLNQRLAFLTVLATIALPFNVLAAILGIQTVYGPGQKEFWVFGAVAGAITGVVLICYAVFLVLPNIREKKVRAKMM</sequence>
<gene>
    <name evidence="7" type="ORF">P154DRAFT_569168</name>
</gene>
<comment type="subcellular location">
    <subcellularLocation>
        <location evidence="1">Membrane</location>
        <topology evidence="1">Multi-pass membrane protein</topology>
    </subcellularLocation>
</comment>
<dbReference type="InterPro" id="IPR002523">
    <property type="entry name" value="MgTranspt_CorA/ZnTranspt_ZntB"/>
</dbReference>
<feature type="region of interest" description="Disordered" evidence="5">
    <location>
        <begin position="175"/>
        <end position="197"/>
    </location>
</feature>
<dbReference type="SUPFAM" id="SSF144083">
    <property type="entry name" value="Magnesium transport protein CorA, transmembrane region"/>
    <property type="match status" value="1"/>
</dbReference>
<dbReference type="GO" id="GO:0046873">
    <property type="term" value="F:metal ion transmembrane transporter activity"/>
    <property type="evidence" value="ECO:0007669"/>
    <property type="project" value="InterPro"/>
</dbReference>
<dbReference type="AlphaFoldDB" id="A0A6A5WZM3"/>
<keyword evidence="3 6" id="KW-1133">Transmembrane helix</keyword>
<evidence type="ECO:0008006" key="9">
    <source>
        <dbReference type="Google" id="ProtNLM"/>
    </source>
</evidence>
<keyword evidence="2 6" id="KW-0812">Transmembrane</keyword>
<evidence type="ECO:0000256" key="1">
    <source>
        <dbReference type="ARBA" id="ARBA00004141"/>
    </source>
</evidence>
<evidence type="ECO:0000256" key="6">
    <source>
        <dbReference type="SAM" id="Phobius"/>
    </source>
</evidence>
<dbReference type="InterPro" id="IPR045863">
    <property type="entry name" value="CorA_TM1_TM2"/>
</dbReference>
<dbReference type="Gene3D" id="1.20.58.340">
    <property type="entry name" value="Magnesium transport protein CorA, transmembrane region"/>
    <property type="match status" value="1"/>
</dbReference>
<dbReference type="Proteomes" id="UP000799779">
    <property type="component" value="Unassembled WGS sequence"/>
</dbReference>
<keyword evidence="8" id="KW-1185">Reference proteome</keyword>
<evidence type="ECO:0000256" key="5">
    <source>
        <dbReference type="SAM" id="MobiDB-lite"/>
    </source>
</evidence>
<evidence type="ECO:0000313" key="7">
    <source>
        <dbReference type="EMBL" id="KAF2007283.1"/>
    </source>
</evidence>
<organism evidence="7 8">
    <name type="scientific">Amniculicola lignicola CBS 123094</name>
    <dbReference type="NCBI Taxonomy" id="1392246"/>
    <lineage>
        <taxon>Eukaryota</taxon>
        <taxon>Fungi</taxon>
        <taxon>Dikarya</taxon>
        <taxon>Ascomycota</taxon>
        <taxon>Pezizomycotina</taxon>
        <taxon>Dothideomycetes</taxon>
        <taxon>Pleosporomycetidae</taxon>
        <taxon>Pleosporales</taxon>
        <taxon>Amniculicolaceae</taxon>
        <taxon>Amniculicola</taxon>
    </lineage>
</organism>
<evidence type="ECO:0000256" key="3">
    <source>
        <dbReference type="ARBA" id="ARBA00022989"/>
    </source>
</evidence>
<proteinExistence type="predicted"/>
<protein>
    <recommendedName>
        <fullName evidence="9">Cora-domain-containing protein</fullName>
    </recommendedName>
</protein>
<evidence type="ECO:0000313" key="8">
    <source>
        <dbReference type="Proteomes" id="UP000799779"/>
    </source>
</evidence>
<feature type="transmembrane region" description="Helical" evidence="6">
    <location>
        <begin position="449"/>
        <end position="471"/>
    </location>
</feature>
<reference evidence="7" key="1">
    <citation type="journal article" date="2020" name="Stud. Mycol.">
        <title>101 Dothideomycetes genomes: a test case for predicting lifestyles and emergence of pathogens.</title>
        <authorList>
            <person name="Haridas S."/>
            <person name="Albert R."/>
            <person name="Binder M."/>
            <person name="Bloem J."/>
            <person name="Labutti K."/>
            <person name="Salamov A."/>
            <person name="Andreopoulos B."/>
            <person name="Baker S."/>
            <person name="Barry K."/>
            <person name="Bills G."/>
            <person name="Bluhm B."/>
            <person name="Cannon C."/>
            <person name="Castanera R."/>
            <person name="Culley D."/>
            <person name="Daum C."/>
            <person name="Ezra D."/>
            <person name="Gonzalez J."/>
            <person name="Henrissat B."/>
            <person name="Kuo A."/>
            <person name="Liang C."/>
            <person name="Lipzen A."/>
            <person name="Lutzoni F."/>
            <person name="Magnuson J."/>
            <person name="Mondo S."/>
            <person name="Nolan M."/>
            <person name="Ohm R."/>
            <person name="Pangilinan J."/>
            <person name="Park H.-J."/>
            <person name="Ramirez L."/>
            <person name="Alfaro M."/>
            <person name="Sun H."/>
            <person name="Tritt A."/>
            <person name="Yoshinaga Y."/>
            <person name="Zwiers L.-H."/>
            <person name="Turgeon B."/>
            <person name="Goodwin S."/>
            <person name="Spatafora J."/>
            <person name="Crous P."/>
            <person name="Grigoriev I."/>
        </authorList>
    </citation>
    <scope>NUCLEOTIDE SEQUENCE</scope>
    <source>
        <strain evidence="7">CBS 123094</strain>
    </source>
</reference>
<dbReference type="Pfam" id="PF01544">
    <property type="entry name" value="CorA"/>
    <property type="match status" value="1"/>
</dbReference>
<dbReference type="OrthoDB" id="3231000at2759"/>
<accession>A0A6A5WZM3</accession>
<name>A0A6A5WZM3_9PLEO</name>
<feature type="transmembrane region" description="Helical" evidence="6">
    <location>
        <begin position="483"/>
        <end position="509"/>
    </location>
</feature>
<evidence type="ECO:0000256" key="4">
    <source>
        <dbReference type="ARBA" id="ARBA00023136"/>
    </source>
</evidence>
<dbReference type="EMBL" id="ML977557">
    <property type="protein sequence ID" value="KAF2007283.1"/>
    <property type="molecule type" value="Genomic_DNA"/>
</dbReference>
<keyword evidence="4 6" id="KW-0472">Membrane</keyword>
<dbReference type="GO" id="GO:0016020">
    <property type="term" value="C:membrane"/>
    <property type="evidence" value="ECO:0007669"/>
    <property type="project" value="UniProtKB-SubCell"/>
</dbReference>